<dbReference type="InterPro" id="IPR015421">
    <property type="entry name" value="PyrdxlP-dep_Trfase_major"/>
</dbReference>
<keyword evidence="5" id="KW-0456">Lyase</keyword>
<organism evidence="5 6">
    <name type="scientific">Collinsella acetigenes</name>
    <dbReference type="NCBI Taxonomy" id="2713419"/>
    <lineage>
        <taxon>Bacteria</taxon>
        <taxon>Bacillati</taxon>
        <taxon>Actinomycetota</taxon>
        <taxon>Coriobacteriia</taxon>
        <taxon>Coriobacteriales</taxon>
        <taxon>Coriobacteriaceae</taxon>
        <taxon>Collinsella</taxon>
    </lineage>
</organism>
<keyword evidence="6" id="KW-1185">Reference proteome</keyword>
<reference evidence="5 6" key="1">
    <citation type="submission" date="2020-04" db="EMBL/GenBank/DDBJ databases">
        <title>Collinsella sp. KGMB02528 nov., an anaerobic actinobacterium isolated from human feces.</title>
        <authorList>
            <person name="Han K.-I."/>
            <person name="Eom M.K."/>
            <person name="Kim J.-S."/>
            <person name="Lee K.C."/>
            <person name="Suh M.K."/>
            <person name="Park S.-H."/>
            <person name="Lee J.H."/>
            <person name="Kang S.W."/>
            <person name="Park J.-E."/>
            <person name="Oh B.S."/>
            <person name="Yu S.Y."/>
            <person name="Choi S.-H."/>
            <person name="Lee D.H."/>
            <person name="Yoon H."/>
            <person name="Kim B.-Y."/>
            <person name="Lee J.H."/>
            <person name="Lee J.-S."/>
        </authorList>
    </citation>
    <scope>NUCLEOTIDE SEQUENCE [LARGE SCALE GENOMIC DNA]</scope>
    <source>
        <strain evidence="5 6">KGMB02528</strain>
    </source>
</reference>
<sequence length="371" mass="40262">MTLSIYQNIGLKRVVNASGRVTKLGVSTISDKVAVAAVEGASSYVVIDDLIDRAGELIAEHTGAEGACVTSCASAALALSIAGLVTRGQWTAVYKLPDPCGAANEVVLQKGHSIDFGAPIQTMIRLGGGCPVECGQANEVHPEDIEEAITDKTVCLLYVKSHHCVQKGMVDIETMRDIAHAHNLPFVMDCAAEEDFRKYIALGADIVCYSGAKALEATTSGFMCGKREYAEWAKRQYHGVGRAMKVGKEQIMGLLAALDQYEARDHAAEVEVNVAKIDWLVSEINKIRGLHAEKIQDEAGRAIFRCRITFDSEAPVGLTMEQVNEKLVSGDPIVWARTEFLNLGKIDFDPRPMLEGDKELIVEVLKQIMEG</sequence>
<evidence type="ECO:0000313" key="6">
    <source>
        <dbReference type="Proteomes" id="UP000546970"/>
    </source>
</evidence>
<name>A0A7X9UAB1_9ACTN</name>
<dbReference type="PANTHER" id="PTHR32328">
    <property type="entry name" value="L-SERYL-TRNA(SEC) SELENIUM TRANSFERASE"/>
    <property type="match status" value="1"/>
</dbReference>
<proteinExistence type="inferred from homology"/>
<accession>A0A7X9UAB1</accession>
<dbReference type="InterPro" id="IPR006337">
    <property type="entry name" value="DgaE-like"/>
</dbReference>
<dbReference type="EMBL" id="JABBCP010000001">
    <property type="protein sequence ID" value="NMF54809.1"/>
    <property type="molecule type" value="Genomic_DNA"/>
</dbReference>
<comment type="caution">
    <text evidence="5">The sequence shown here is derived from an EMBL/GenBank/DDBJ whole genome shotgun (WGS) entry which is preliminary data.</text>
</comment>
<dbReference type="AlphaFoldDB" id="A0A7X9UAB1"/>
<dbReference type="Gene3D" id="3.40.640.10">
    <property type="entry name" value="Type I PLP-dependent aspartate aminotransferase-like (Major domain)"/>
    <property type="match status" value="1"/>
</dbReference>
<dbReference type="Proteomes" id="UP000546970">
    <property type="component" value="Unassembled WGS sequence"/>
</dbReference>
<dbReference type="InterPro" id="IPR015424">
    <property type="entry name" value="PyrdxlP-dep_Trfase"/>
</dbReference>
<dbReference type="FunFam" id="3.40.640.10:FF:000056">
    <property type="entry name" value="SelA-like pyridoxal phosphate-dependent enzyme"/>
    <property type="match status" value="1"/>
</dbReference>
<dbReference type="Pfam" id="PF03841">
    <property type="entry name" value="SelA"/>
    <property type="match status" value="1"/>
</dbReference>
<evidence type="ECO:0000256" key="4">
    <source>
        <dbReference type="PIRSR" id="PIRSR618319-50"/>
    </source>
</evidence>
<evidence type="ECO:0000256" key="1">
    <source>
        <dbReference type="ARBA" id="ARBA00001933"/>
    </source>
</evidence>
<gene>
    <name evidence="5" type="ORF">HF320_00435</name>
</gene>
<dbReference type="NCBIfam" id="TIGR01437">
    <property type="entry name" value="selA_rel"/>
    <property type="match status" value="1"/>
</dbReference>
<dbReference type="InterPro" id="IPR018319">
    <property type="entry name" value="SelA-like"/>
</dbReference>
<evidence type="ECO:0000256" key="2">
    <source>
        <dbReference type="ARBA" id="ARBA00022898"/>
    </source>
</evidence>
<dbReference type="SUPFAM" id="SSF53383">
    <property type="entry name" value="PLP-dependent transferases"/>
    <property type="match status" value="1"/>
</dbReference>
<feature type="modified residue" description="N6-(pyridoxal phosphate)lysine" evidence="4">
    <location>
        <position position="213"/>
    </location>
</feature>
<evidence type="ECO:0000313" key="5">
    <source>
        <dbReference type="EMBL" id="NMF54809.1"/>
    </source>
</evidence>
<dbReference type="GO" id="GO:0016829">
    <property type="term" value="F:lyase activity"/>
    <property type="evidence" value="ECO:0007669"/>
    <property type="project" value="UniProtKB-KW"/>
</dbReference>
<evidence type="ECO:0000256" key="3">
    <source>
        <dbReference type="ARBA" id="ARBA00044507"/>
    </source>
</evidence>
<dbReference type="GO" id="GO:0004125">
    <property type="term" value="F:L-seryl-tRNA(Sec) selenium transferase activity"/>
    <property type="evidence" value="ECO:0007669"/>
    <property type="project" value="TreeGrafter"/>
</dbReference>
<comment type="cofactor">
    <cofactor evidence="1 4">
        <name>pyridoxal 5'-phosphate</name>
        <dbReference type="ChEBI" id="CHEBI:597326"/>
    </cofactor>
</comment>
<keyword evidence="2 4" id="KW-0663">Pyridoxal phosphate</keyword>
<dbReference type="PANTHER" id="PTHR32328:SF0">
    <property type="entry name" value="L-SERYL-TRNA(SEC) SELENIUM TRANSFERASE"/>
    <property type="match status" value="1"/>
</dbReference>
<comment type="similarity">
    <text evidence="3">Belongs to the SelA family.</text>
</comment>
<protein>
    <submittedName>
        <fullName evidence="5">DgaE family pyridoxal phosphate-dependent ammonia lyase</fullName>
    </submittedName>
</protein>